<feature type="transmembrane region" description="Helical" evidence="2">
    <location>
        <begin position="17"/>
        <end position="38"/>
    </location>
</feature>
<evidence type="ECO:0000313" key="4">
    <source>
        <dbReference type="Proteomes" id="UP001166947"/>
    </source>
</evidence>
<protein>
    <submittedName>
        <fullName evidence="3">Uncharacterized protein</fullName>
    </submittedName>
</protein>
<reference evidence="3" key="1">
    <citation type="submission" date="2022-08" db="EMBL/GenBank/DDBJ databases">
        <authorList>
            <person name="Volokhov D.V."/>
            <person name="Furtak V.A."/>
            <person name="Zagorodnyaya T.A."/>
        </authorList>
    </citation>
    <scope>NUCLEOTIDE SEQUENCE</scope>
    <source>
        <strain evidence="3">CSL10203-ORH2</strain>
    </source>
</reference>
<keyword evidence="4" id="KW-1185">Reference proteome</keyword>
<keyword evidence="2" id="KW-1133">Transmembrane helix</keyword>
<dbReference type="EMBL" id="JANUXW010000002">
    <property type="protein sequence ID" value="MCS4533265.1"/>
    <property type="molecule type" value="Genomic_DNA"/>
</dbReference>
<keyword evidence="2" id="KW-0812">Transmembrane</keyword>
<accession>A0ABT2FCI0</accession>
<proteinExistence type="predicted"/>
<keyword evidence="1" id="KW-0175">Coiled coil</keyword>
<name>A0ABT2FCI0_9NEIS</name>
<evidence type="ECO:0000256" key="1">
    <source>
        <dbReference type="SAM" id="Coils"/>
    </source>
</evidence>
<reference evidence="3" key="2">
    <citation type="journal article" date="2023" name="Curr. Microbiol.">
        <title>Neisseria montereyensis sp. nov., Isolated from Oropharynx of California Sea Lion (Zalophus californianus): Genomic, Phylogenetic, and Phenotypic Study.</title>
        <authorList>
            <person name="Volokhov D.V."/>
            <person name="Zagorodnyaya T.A."/>
            <person name="Furtak V.A."/>
            <person name="Nattanmai G."/>
            <person name="Randall L."/>
            <person name="Jose S."/>
            <person name="Gao Y."/>
            <person name="Gulland F.M."/>
            <person name="Eisenberg T."/>
            <person name="Delmonte P."/>
            <person name="Blom J."/>
            <person name="Mitchell K.K."/>
        </authorList>
    </citation>
    <scope>NUCLEOTIDE SEQUENCE</scope>
    <source>
        <strain evidence="3">CSL10203-ORH2</strain>
    </source>
</reference>
<feature type="coiled-coil region" evidence="1">
    <location>
        <begin position="40"/>
        <end position="146"/>
    </location>
</feature>
<comment type="caution">
    <text evidence="3">The sequence shown here is derived from an EMBL/GenBank/DDBJ whole genome shotgun (WGS) entry which is preliminary data.</text>
</comment>
<gene>
    <name evidence="3" type="ORF">NXS09_02990</name>
</gene>
<evidence type="ECO:0000256" key="2">
    <source>
        <dbReference type="SAM" id="Phobius"/>
    </source>
</evidence>
<dbReference type="RefSeq" id="WP_259291074.1">
    <property type="nucleotide sequence ID" value="NZ_JANUXW010000002.1"/>
</dbReference>
<evidence type="ECO:0000313" key="3">
    <source>
        <dbReference type="EMBL" id="MCS4533265.1"/>
    </source>
</evidence>
<organism evidence="3 4">
    <name type="scientific">Neisseria montereyensis</name>
    <dbReference type="NCBI Taxonomy" id="2973938"/>
    <lineage>
        <taxon>Bacteria</taxon>
        <taxon>Pseudomonadati</taxon>
        <taxon>Pseudomonadota</taxon>
        <taxon>Betaproteobacteria</taxon>
        <taxon>Neisseriales</taxon>
        <taxon>Neisseriaceae</taxon>
        <taxon>Neisseria</taxon>
    </lineage>
</organism>
<dbReference type="Proteomes" id="UP001166947">
    <property type="component" value="Unassembled WGS sequence"/>
</dbReference>
<keyword evidence="2" id="KW-0472">Membrane</keyword>
<sequence>MWNILFSDKTEKLFKEYLITLLFGIAIGAGVWHLIIGAQKDTLEAQLKSEKELVTQKNEEIRNLKQIQNDSISKSLYINSLNNLKDQNQKLEQRNQELEQRNQELEGQSQKNNTQFLNQQSCWQERQKWQNELDRINDELNSGVAQGFAIVGRPLSESERQQRILQLEQFSNLLKQNNCLPPTTQEK</sequence>